<dbReference type="EMBL" id="JAIVGD010000028">
    <property type="protein sequence ID" value="KAH0737051.1"/>
    <property type="molecule type" value="Genomic_DNA"/>
</dbReference>
<dbReference type="Proteomes" id="UP000826656">
    <property type="component" value="Unassembled WGS sequence"/>
</dbReference>
<proteinExistence type="predicted"/>
<dbReference type="NCBIfam" id="TIGR01557">
    <property type="entry name" value="myb_SHAQKYF"/>
    <property type="match status" value="1"/>
</dbReference>
<name>A0ABQ7TQZ6_SOLTU</name>
<dbReference type="PANTHER" id="PTHR31442">
    <property type="entry name" value="HOMEODOMAIN-LIKE SUPERFAMILY PROTEIN-RELATED"/>
    <property type="match status" value="1"/>
</dbReference>
<dbReference type="Gene3D" id="1.10.10.60">
    <property type="entry name" value="Homeodomain-like"/>
    <property type="match status" value="1"/>
</dbReference>
<sequence>MQQGKAREGLEKNRDQINVDDIGNNYNVGENEEQPREMKNISNIEEHDNNIYEVGNNVVLNVRRKYPTKWTDDLHAKFMEAVQQLGEGRCYPKKIFELMQVPGLTRIQIGSHLQKYRRNNWRSPKEQRYVCLPSGQGSSNDSHEPRRNFPKYGAMPRLQTNVLNLQGREFSFSTPNTNNIFARGENSIQQQFNLPQLQVQPHSFNIDNPFNDSFLLAQNNVGGGLQHETLFGISGSQELQGSINENTNYRPGLTFNSGDHDHAQCAYNLNLNATYGTTYSSSKIVSDTDIGNMSINQYNLNVNADNVTICSDKTMMSDTYVENTAINGLGATNTNVQQYIGESNISDPGNVIATLYESDIEGRDPNEKEDCEAYYNNTEYLL</sequence>
<comment type="subcellular location">
    <subcellularLocation>
        <location evidence="1">Nucleus</location>
    </subcellularLocation>
</comment>
<keyword evidence="4" id="KW-0539">Nucleus</keyword>
<dbReference type="InterPro" id="IPR044841">
    <property type="entry name" value="LUX/BOA-like"/>
</dbReference>
<evidence type="ECO:0000256" key="3">
    <source>
        <dbReference type="ARBA" id="ARBA00023163"/>
    </source>
</evidence>
<accession>A0ABQ7TQZ6</accession>
<evidence type="ECO:0000256" key="5">
    <source>
        <dbReference type="SAM" id="MobiDB-lite"/>
    </source>
</evidence>
<dbReference type="PANTHER" id="PTHR31442:SF32">
    <property type="entry name" value="TWO-COMPONENT RESPONSE REGULATOR ORR21-LIKE"/>
    <property type="match status" value="1"/>
</dbReference>
<organism evidence="7 8">
    <name type="scientific">Solanum tuberosum</name>
    <name type="common">Potato</name>
    <dbReference type="NCBI Taxonomy" id="4113"/>
    <lineage>
        <taxon>Eukaryota</taxon>
        <taxon>Viridiplantae</taxon>
        <taxon>Streptophyta</taxon>
        <taxon>Embryophyta</taxon>
        <taxon>Tracheophyta</taxon>
        <taxon>Spermatophyta</taxon>
        <taxon>Magnoliopsida</taxon>
        <taxon>eudicotyledons</taxon>
        <taxon>Gunneridae</taxon>
        <taxon>Pentapetalae</taxon>
        <taxon>asterids</taxon>
        <taxon>lamiids</taxon>
        <taxon>Solanales</taxon>
        <taxon>Solanaceae</taxon>
        <taxon>Solanoideae</taxon>
        <taxon>Solaneae</taxon>
        <taxon>Solanum</taxon>
    </lineage>
</organism>
<evidence type="ECO:0000256" key="2">
    <source>
        <dbReference type="ARBA" id="ARBA00023015"/>
    </source>
</evidence>
<dbReference type="Pfam" id="PF00249">
    <property type="entry name" value="Myb_DNA-binding"/>
    <property type="match status" value="1"/>
</dbReference>
<protein>
    <recommendedName>
        <fullName evidence="6">HTH myb-type domain-containing protein</fullName>
    </recommendedName>
</protein>
<evidence type="ECO:0000313" key="8">
    <source>
        <dbReference type="Proteomes" id="UP000826656"/>
    </source>
</evidence>
<dbReference type="PROSITE" id="PS51294">
    <property type="entry name" value="HTH_MYB"/>
    <property type="match status" value="1"/>
</dbReference>
<dbReference type="InterPro" id="IPR001005">
    <property type="entry name" value="SANT/Myb"/>
</dbReference>
<keyword evidence="8" id="KW-1185">Reference proteome</keyword>
<keyword evidence="2" id="KW-0805">Transcription regulation</keyword>
<keyword evidence="3" id="KW-0804">Transcription</keyword>
<dbReference type="InterPro" id="IPR017930">
    <property type="entry name" value="Myb_dom"/>
</dbReference>
<evidence type="ECO:0000259" key="6">
    <source>
        <dbReference type="PROSITE" id="PS51294"/>
    </source>
</evidence>
<evidence type="ECO:0000256" key="1">
    <source>
        <dbReference type="ARBA" id="ARBA00004123"/>
    </source>
</evidence>
<dbReference type="InterPro" id="IPR006447">
    <property type="entry name" value="Myb_dom_plants"/>
</dbReference>
<gene>
    <name evidence="7" type="ORF">KY290_035756</name>
</gene>
<feature type="domain" description="HTH myb-type" evidence="6">
    <location>
        <begin position="69"/>
        <end position="121"/>
    </location>
</feature>
<evidence type="ECO:0000256" key="4">
    <source>
        <dbReference type="ARBA" id="ARBA00023242"/>
    </source>
</evidence>
<dbReference type="InterPro" id="IPR009057">
    <property type="entry name" value="Homeodomain-like_sf"/>
</dbReference>
<reference evidence="7 8" key="1">
    <citation type="journal article" date="2021" name="bioRxiv">
        <title>Chromosome-scale and haplotype-resolved genome assembly of a tetraploid potato cultivar.</title>
        <authorList>
            <person name="Sun H."/>
            <person name="Jiao W.-B."/>
            <person name="Krause K."/>
            <person name="Campoy J.A."/>
            <person name="Goel M."/>
            <person name="Folz-Donahue K."/>
            <person name="Kukat C."/>
            <person name="Huettel B."/>
            <person name="Schneeberger K."/>
        </authorList>
    </citation>
    <scope>NUCLEOTIDE SEQUENCE [LARGE SCALE GENOMIC DNA]</scope>
    <source>
        <strain evidence="7">SolTubOtavaFocal</strain>
        <tissue evidence="7">Leaves</tissue>
    </source>
</reference>
<dbReference type="SUPFAM" id="SSF46689">
    <property type="entry name" value="Homeodomain-like"/>
    <property type="match status" value="1"/>
</dbReference>
<feature type="region of interest" description="Disordered" evidence="5">
    <location>
        <begin position="1"/>
        <end position="36"/>
    </location>
</feature>
<comment type="caution">
    <text evidence="7">The sequence shown here is derived from an EMBL/GenBank/DDBJ whole genome shotgun (WGS) entry which is preliminary data.</text>
</comment>
<evidence type="ECO:0000313" key="7">
    <source>
        <dbReference type="EMBL" id="KAH0737051.1"/>
    </source>
</evidence>
<feature type="compositionally biased region" description="Basic and acidic residues" evidence="5">
    <location>
        <begin position="1"/>
        <end position="17"/>
    </location>
</feature>